<dbReference type="InterPro" id="IPR003593">
    <property type="entry name" value="AAA+_ATPase"/>
</dbReference>
<keyword evidence="14" id="KW-1185">Reference proteome</keyword>
<dbReference type="PANTHER" id="PTHR19229:SF209">
    <property type="entry name" value="ATP-BINDING CASSETTE SUB-FAMILY A MEMBER 5 ISOFORM X1"/>
    <property type="match status" value="1"/>
</dbReference>
<reference evidence="13" key="1">
    <citation type="submission" date="2020-06" db="EMBL/GenBank/DDBJ databases">
        <title>Draft genome of Bugula neritina, a colonial animal packing powerful symbionts and potential medicines.</title>
        <authorList>
            <person name="Rayko M."/>
        </authorList>
    </citation>
    <scope>NUCLEOTIDE SEQUENCE [LARGE SCALE GENOMIC DNA]</scope>
    <source>
        <strain evidence="13">Kwan_BN1</strain>
    </source>
</reference>
<evidence type="ECO:0000256" key="2">
    <source>
        <dbReference type="ARBA" id="ARBA00008869"/>
    </source>
</evidence>
<evidence type="ECO:0000256" key="9">
    <source>
        <dbReference type="ARBA" id="ARBA00023136"/>
    </source>
</evidence>
<evidence type="ECO:0000313" key="14">
    <source>
        <dbReference type="Proteomes" id="UP000593567"/>
    </source>
</evidence>
<evidence type="ECO:0000256" key="4">
    <source>
        <dbReference type="ARBA" id="ARBA00022692"/>
    </source>
</evidence>
<feature type="transmembrane region" description="Helical" evidence="11">
    <location>
        <begin position="221"/>
        <end position="241"/>
    </location>
</feature>
<feature type="transmembrane region" description="Helical" evidence="11">
    <location>
        <begin position="327"/>
        <end position="348"/>
    </location>
</feature>
<dbReference type="FunFam" id="3.40.50.300:FF:000436">
    <property type="entry name" value="ATP binding cassette subfamily A member 9"/>
    <property type="match status" value="1"/>
</dbReference>
<evidence type="ECO:0000256" key="7">
    <source>
        <dbReference type="ARBA" id="ARBA00022840"/>
    </source>
</evidence>
<feature type="transmembrane region" description="Helical" evidence="11">
    <location>
        <begin position="401"/>
        <end position="428"/>
    </location>
</feature>
<dbReference type="PROSITE" id="PS00211">
    <property type="entry name" value="ABC_TRANSPORTER_1"/>
    <property type="match status" value="1"/>
</dbReference>
<evidence type="ECO:0000256" key="1">
    <source>
        <dbReference type="ARBA" id="ARBA00004141"/>
    </source>
</evidence>
<evidence type="ECO:0000256" key="3">
    <source>
        <dbReference type="ARBA" id="ARBA00022448"/>
    </source>
</evidence>
<protein>
    <recommendedName>
        <fullName evidence="12">ABC transporter domain-containing protein</fullName>
    </recommendedName>
</protein>
<dbReference type="EMBL" id="VXIV02001713">
    <property type="protein sequence ID" value="KAF6030379.1"/>
    <property type="molecule type" value="Genomic_DNA"/>
</dbReference>
<feature type="compositionally biased region" description="Basic and acidic residues" evidence="10">
    <location>
        <begin position="812"/>
        <end position="821"/>
    </location>
</feature>
<dbReference type="InterPro" id="IPR017871">
    <property type="entry name" value="ABC_transporter-like_CS"/>
</dbReference>
<name>A0A7J7JVF1_BUGNE</name>
<dbReference type="Pfam" id="PF12698">
    <property type="entry name" value="ABC2_membrane_3"/>
    <property type="match status" value="2"/>
</dbReference>
<organism evidence="13 14">
    <name type="scientific">Bugula neritina</name>
    <name type="common">Brown bryozoan</name>
    <name type="synonym">Sertularia neritina</name>
    <dbReference type="NCBI Taxonomy" id="10212"/>
    <lineage>
        <taxon>Eukaryota</taxon>
        <taxon>Metazoa</taxon>
        <taxon>Spiralia</taxon>
        <taxon>Lophotrochozoa</taxon>
        <taxon>Bryozoa</taxon>
        <taxon>Gymnolaemata</taxon>
        <taxon>Cheilostomatida</taxon>
        <taxon>Flustrina</taxon>
        <taxon>Buguloidea</taxon>
        <taxon>Bugulidae</taxon>
        <taxon>Bugula</taxon>
    </lineage>
</organism>
<dbReference type="InterPro" id="IPR013525">
    <property type="entry name" value="ABC2_TM"/>
</dbReference>
<sequence length="1649" mass="182843">MATKEKLWKTQFKALLKKNFYLKKRYMNITVWEFVIPLLQVMVFGIIKFSISQNATDPVTEFSSTALGSSGTTNFLHGELLVAPNTSETMQIADAVCQRTFCTYILFDNEDDAKSHYTNAKLPSMGLFFEPNNMTSYTVRYPTAAQVPSAVLSTDPADCSYQGCPASTFLTSGIAYLQTIVDAELIKMQNVSGYIPANLSAHLMPELKDVVRRDGTLRLMFPLYMVYAMAFLLMYICFAIVDDKVKKRKDHLTMMGVQSFSYWLAWVVVSIPTSLIIAVLTVIIMVAFNFFTTSVAFVFFFIALIFYCVNNIILAITWSCIIQKTELIFITLIGTIAVGAIGLINVYYTDYESDYTNPTSNIYVLGGFICLLPPACMVSLLERMYSMDSRYPGGLTSSAFFAGDLSLFAMLMILILDIFIWMVLAVWFDGILPNTFGAKLSCCFCFNRKYWWPDPADPNVVKGYEQTAGLREHNDIEPVARSLVGKESVRLFNIEKEFRQKTGMFTEDIIPAVRGINLDIYEGQITALLGHNGAGKTTLINVMTGIMPVSSGSATLYGYDVVNGVDLQSIRELMGVCKQENVIYERLSVREHLQLYGRIKGISEDVLQQKIENTIADVDLVDQADVFADKLSGGQKRKLNVGMALIGDPKILFLDEPTAGMDPYSRRHLWDLLKKSREGRVILLTTHFMDEADILADRKAVISKGKLQCAGSSLYLKNKYGVGYQLTILVDDLTAQESLTQLVGQVVEGGAHKRTFGKEITYNLPIERSGDFAELFKQLDAKTSELSVSSYSIAMTTLEEVFLKLGEQAEEEERKEKEGKTSRVSPEDSQEVMINMVDEQGCMSIEEILVNPNDVVREENVNTARLRFSNMLLLRLRMIPREGFIIVALVFYAIFTAVGVVLLAVSSSGLTTPSTPAKRILGLVDSLSDPNVKGGNYGANRVLYHNLTNGDIDALLTPLSIQLQPLTLHSYDGNYTTKMAASPFGYDVNEFADVLSPSNMTVRYNHTYFLSLPLAINILGSTLLQIATNNSASSIHTALTEWPSYDPITYTFNSGSFAGLSFVMALHIGSAMFAVTIVAEKEKKLRPLLRTAGVTVNTYFGVMMALCMILLTPILVASWVAILACQLPAYSVPGAAVFLLIHLIIQLVLTILLVFCWSYAFDRAQSAGNIVSINMWVSMIIFSPMSVLVNIPQTVKIAKIVHHILCFVIPVYSFPGGLLMIEQTYRSYIVSQGDADAIPPSEVYFYPENGLISALLGGLLWVGILTVFLRLGEVKQNGGRLSDLCKCFSNSLSLYDPRAKNSDVPQEEDVDVTKERNVVNDMLDGASALPQDVVMVGTSLRKSFPRKGRPEKLAVRNVTFHVGEGEVFGLLGPNGAGKSTLLNMVIAEHAPSAGKVIVDNVEVHSALSEAFEIIGYCPQTDAVWPAVTAKELLVFYGISSGFTKSQAQDVAEYYIKMLQIDEHKNKFAKNLSGGTLRKVSFALALMGWPRLVLLDEPSTGLDPSSKRFLWDTIRASFNGHQRSAILTTHYMEEADALCNRIGIMVNGALECLGTAQHLKNKYGDGYQLEIKLTDSGDSQQAMRHKQSLQIEEYSFSQSTLEQVFIQFAKQQIEADEDEDNVQKARSHMRVLLRQKSSSGVANTAYNTEL</sequence>
<evidence type="ECO:0000256" key="8">
    <source>
        <dbReference type="ARBA" id="ARBA00022989"/>
    </source>
</evidence>
<feature type="transmembrane region" description="Helical" evidence="11">
    <location>
        <begin position="26"/>
        <end position="47"/>
    </location>
</feature>
<comment type="similarity">
    <text evidence="2">Belongs to the ABC transporter superfamily. ABCA family.</text>
</comment>
<feature type="transmembrane region" description="Helical" evidence="11">
    <location>
        <begin position="262"/>
        <end position="288"/>
    </location>
</feature>
<keyword evidence="9 11" id="KW-0472">Membrane</keyword>
<evidence type="ECO:0000259" key="12">
    <source>
        <dbReference type="PROSITE" id="PS50893"/>
    </source>
</evidence>
<dbReference type="SMART" id="SM00382">
    <property type="entry name" value="AAA"/>
    <property type="match status" value="2"/>
</dbReference>
<feature type="transmembrane region" description="Helical" evidence="11">
    <location>
        <begin position="1099"/>
        <end position="1124"/>
    </location>
</feature>
<dbReference type="GO" id="GO:0005319">
    <property type="term" value="F:lipid transporter activity"/>
    <property type="evidence" value="ECO:0007669"/>
    <property type="project" value="TreeGrafter"/>
</dbReference>
<dbReference type="CDD" id="cd03263">
    <property type="entry name" value="ABC_subfamily_A"/>
    <property type="match status" value="2"/>
</dbReference>
<dbReference type="PROSITE" id="PS50893">
    <property type="entry name" value="ABC_TRANSPORTER_2"/>
    <property type="match status" value="2"/>
</dbReference>
<feature type="transmembrane region" description="Helical" evidence="11">
    <location>
        <begin position="360"/>
        <end position="381"/>
    </location>
</feature>
<dbReference type="GO" id="GO:0005524">
    <property type="term" value="F:ATP binding"/>
    <property type="evidence" value="ECO:0007669"/>
    <property type="project" value="UniProtKB-KW"/>
</dbReference>
<feature type="transmembrane region" description="Helical" evidence="11">
    <location>
        <begin position="1200"/>
        <end position="1221"/>
    </location>
</feature>
<dbReference type="InterPro" id="IPR003439">
    <property type="entry name" value="ABC_transporter-like_ATP-bd"/>
</dbReference>
<evidence type="ECO:0000256" key="6">
    <source>
        <dbReference type="ARBA" id="ARBA00022741"/>
    </source>
</evidence>
<feature type="transmembrane region" description="Helical" evidence="11">
    <location>
        <begin position="1136"/>
        <end position="1160"/>
    </location>
</feature>
<accession>A0A7J7JVF1</accession>
<keyword evidence="5" id="KW-0677">Repeat</keyword>
<feature type="domain" description="ABC transporter" evidence="12">
    <location>
        <begin position="1335"/>
        <end position="1571"/>
    </location>
</feature>
<evidence type="ECO:0000256" key="5">
    <source>
        <dbReference type="ARBA" id="ARBA00022737"/>
    </source>
</evidence>
<dbReference type="InterPro" id="IPR027417">
    <property type="entry name" value="P-loop_NTPase"/>
</dbReference>
<dbReference type="GO" id="GO:0140359">
    <property type="term" value="F:ABC-type transporter activity"/>
    <property type="evidence" value="ECO:0007669"/>
    <property type="project" value="InterPro"/>
</dbReference>
<comment type="caution">
    <text evidence="13">The sequence shown here is derived from an EMBL/GenBank/DDBJ whole genome shotgun (WGS) entry which is preliminary data.</text>
</comment>
<dbReference type="Proteomes" id="UP000593567">
    <property type="component" value="Unassembled WGS sequence"/>
</dbReference>
<keyword evidence="4 11" id="KW-0812">Transmembrane</keyword>
<keyword evidence="8 11" id="KW-1133">Transmembrane helix</keyword>
<dbReference type="PRINTS" id="PR00364">
    <property type="entry name" value="DISEASERSIST"/>
</dbReference>
<keyword evidence="7" id="KW-0067">ATP-binding</keyword>
<dbReference type="PANTHER" id="PTHR19229">
    <property type="entry name" value="ATP-BINDING CASSETTE TRANSPORTER SUBFAMILY A ABCA"/>
    <property type="match status" value="1"/>
</dbReference>
<feature type="transmembrane region" description="Helical" evidence="11">
    <location>
        <begin position="294"/>
        <end position="315"/>
    </location>
</feature>
<dbReference type="InterPro" id="IPR026082">
    <property type="entry name" value="ABCA"/>
</dbReference>
<dbReference type="GO" id="GO:0016887">
    <property type="term" value="F:ATP hydrolysis activity"/>
    <property type="evidence" value="ECO:0007669"/>
    <property type="project" value="InterPro"/>
</dbReference>
<keyword evidence="6" id="KW-0547">Nucleotide-binding</keyword>
<dbReference type="Pfam" id="PF00005">
    <property type="entry name" value="ABC_tran"/>
    <property type="match status" value="2"/>
</dbReference>
<dbReference type="SUPFAM" id="SSF52540">
    <property type="entry name" value="P-loop containing nucleoside triphosphate hydrolases"/>
    <property type="match status" value="2"/>
</dbReference>
<feature type="transmembrane region" description="Helical" evidence="11">
    <location>
        <begin position="1057"/>
        <end position="1079"/>
    </location>
</feature>
<keyword evidence="3" id="KW-0813">Transport</keyword>
<evidence type="ECO:0000313" key="13">
    <source>
        <dbReference type="EMBL" id="KAF6030379.1"/>
    </source>
</evidence>
<feature type="region of interest" description="Disordered" evidence="10">
    <location>
        <begin position="809"/>
        <end position="828"/>
    </location>
</feature>
<proteinExistence type="inferred from homology"/>
<comment type="subcellular location">
    <subcellularLocation>
        <location evidence="1">Membrane</location>
        <topology evidence="1">Multi-pass membrane protein</topology>
    </subcellularLocation>
</comment>
<dbReference type="OrthoDB" id="8061355at2759"/>
<feature type="transmembrane region" description="Helical" evidence="11">
    <location>
        <begin position="883"/>
        <end position="905"/>
    </location>
</feature>
<feature type="transmembrane region" description="Helical" evidence="11">
    <location>
        <begin position="1166"/>
        <end position="1188"/>
    </location>
</feature>
<feature type="domain" description="ABC transporter" evidence="12">
    <location>
        <begin position="489"/>
        <end position="729"/>
    </location>
</feature>
<dbReference type="FunFam" id="3.40.50.300:FF:000335">
    <property type="entry name" value="ATP binding cassette subfamily A member 5"/>
    <property type="match status" value="1"/>
</dbReference>
<dbReference type="GO" id="GO:0005886">
    <property type="term" value="C:plasma membrane"/>
    <property type="evidence" value="ECO:0007669"/>
    <property type="project" value="UniProtKB-ARBA"/>
</dbReference>
<evidence type="ECO:0000256" key="11">
    <source>
        <dbReference type="SAM" id="Phobius"/>
    </source>
</evidence>
<gene>
    <name evidence="13" type="ORF">EB796_011364</name>
</gene>
<feature type="transmembrane region" description="Helical" evidence="11">
    <location>
        <begin position="1250"/>
        <end position="1271"/>
    </location>
</feature>
<dbReference type="Gene3D" id="3.40.50.300">
    <property type="entry name" value="P-loop containing nucleotide triphosphate hydrolases"/>
    <property type="match status" value="2"/>
</dbReference>
<evidence type="ECO:0000256" key="10">
    <source>
        <dbReference type="SAM" id="MobiDB-lite"/>
    </source>
</evidence>